<protein>
    <submittedName>
        <fullName evidence="1">Uncharacterized protein</fullName>
    </submittedName>
</protein>
<evidence type="ECO:0000313" key="1">
    <source>
        <dbReference type="EMBL" id="AXB58732.1"/>
    </source>
</evidence>
<sequence length="69" mass="7738">MKYTLLLLFIFFNSFHPPETNVFICGPTGAKKYHFNENCRGLSSCSHGVVKKTLKQAQGLGLTICGWED</sequence>
<keyword evidence="2" id="KW-1185">Reference proteome</keyword>
<proteinExistence type="predicted"/>
<dbReference type="RefSeq" id="WP_113679637.1">
    <property type="nucleotide sequence ID" value="NZ_CP030261.1"/>
</dbReference>
<name>A0A344LXU0_9FLAO</name>
<dbReference type="OrthoDB" id="885042at2"/>
<organism evidence="1 2">
    <name type="scientific">Flavobacterium fluviale</name>
    <dbReference type="NCBI Taxonomy" id="2249356"/>
    <lineage>
        <taxon>Bacteria</taxon>
        <taxon>Pseudomonadati</taxon>
        <taxon>Bacteroidota</taxon>
        <taxon>Flavobacteriia</taxon>
        <taxon>Flavobacteriales</taxon>
        <taxon>Flavobacteriaceae</taxon>
        <taxon>Flavobacterium</taxon>
    </lineage>
</organism>
<dbReference type="AlphaFoldDB" id="A0A344LXU0"/>
<dbReference type="EMBL" id="CP030261">
    <property type="protein sequence ID" value="AXB58732.1"/>
    <property type="molecule type" value="Genomic_DNA"/>
</dbReference>
<dbReference type="Proteomes" id="UP000251561">
    <property type="component" value="Chromosome"/>
</dbReference>
<gene>
    <name evidence="1" type="ORF">HYN86_19930</name>
</gene>
<accession>A0A344LXU0</accession>
<dbReference type="KEGG" id="ffl:HYN86_19930"/>
<reference evidence="1 2" key="1">
    <citation type="submission" date="2018-06" db="EMBL/GenBank/DDBJ databases">
        <title>Genome sequencing of Flavobacterium.</title>
        <authorList>
            <person name="Baek M.-G."/>
            <person name="Yi H."/>
        </authorList>
    </citation>
    <scope>NUCLEOTIDE SEQUENCE [LARGE SCALE GENOMIC DNA]</scope>
    <source>
        <strain evidence="1 2">HYN0086</strain>
    </source>
</reference>
<evidence type="ECO:0000313" key="2">
    <source>
        <dbReference type="Proteomes" id="UP000251561"/>
    </source>
</evidence>